<dbReference type="OrthoDB" id="9533518at2759"/>
<organism evidence="2">
    <name type="scientific">Homo sapiens</name>
    <name type="common">Human</name>
    <dbReference type="NCBI Taxonomy" id="9606"/>
    <lineage>
        <taxon>Eukaryota</taxon>
        <taxon>Metazoa</taxon>
        <taxon>Chordata</taxon>
        <taxon>Craniata</taxon>
        <taxon>Vertebrata</taxon>
        <taxon>Euteleostomi</taxon>
        <taxon>Mammalia</taxon>
        <taxon>Eutheria</taxon>
        <taxon>Euarchontoglires</taxon>
        <taxon>Primates</taxon>
        <taxon>Haplorrhini</taxon>
        <taxon>Catarrhini</taxon>
        <taxon>Hominidae</taxon>
        <taxon>Homo</taxon>
    </lineage>
</organism>
<dbReference type="ChiTaRS" id="PALLD">
    <property type="organism name" value="human"/>
</dbReference>
<dbReference type="AlphaFoldDB" id="L0R8B3"/>
<gene>
    <name evidence="2" type="primary">PALLD</name>
</gene>
<evidence type="ECO:0000256" key="1">
    <source>
        <dbReference type="SAM" id="MobiDB-lite"/>
    </source>
</evidence>
<evidence type="ECO:0000313" key="2">
    <source>
        <dbReference type="EMBL" id="CCO13786.1"/>
    </source>
</evidence>
<proteinExistence type="predicted"/>
<sequence length="97" mass="10833">MLGGILCQPRMKQGLCPVLPGWTFTFLDINSEPHQENKYPTQWHQQSQSTKPKKVRPSASRYAALSDQGLDIKAAFQPEANPSHLTLNTALVESEDL</sequence>
<reference evidence="2" key="1">
    <citation type="submission" date="2012-10" db="EMBL/GenBank/DDBJ databases">
        <title>Direct identification of alternative open reading frame translation products in human.</title>
        <authorList>
            <person name="Vanderperre B."/>
            <person name="Lucier J.-F."/>
            <person name="Motard J."/>
            <person name="Tremblay G."/>
            <person name="Vanderperre S."/>
            <person name="Wisztorski M."/>
            <person name="Salzet M."/>
            <person name="Boisvert F.-M."/>
            <person name="Roucou X."/>
        </authorList>
    </citation>
    <scope>NUCLEOTIDE SEQUENCE</scope>
</reference>
<protein>
    <submittedName>
        <fullName evidence="2">Alternative protein PALLD</fullName>
    </submittedName>
</protein>
<feature type="compositionally biased region" description="Polar residues" evidence="1">
    <location>
        <begin position="38"/>
        <end position="50"/>
    </location>
</feature>
<dbReference type="EMBL" id="HF548075">
    <property type="protein sequence ID" value="CCO13786.1"/>
    <property type="molecule type" value="Genomic_DNA"/>
</dbReference>
<accession>L0R8B3</accession>
<dbReference type="PeptideAtlas" id="L0R8B3"/>
<name>L0R8B3_HUMAN</name>
<feature type="region of interest" description="Disordered" evidence="1">
    <location>
        <begin position="35"/>
        <end position="57"/>
    </location>
</feature>